<gene>
    <name evidence="2" type="ORF">FOZ60_017073</name>
</gene>
<evidence type="ECO:0000313" key="2">
    <source>
        <dbReference type="EMBL" id="KAF4677977.1"/>
    </source>
</evidence>
<dbReference type="SUPFAM" id="SSF82199">
    <property type="entry name" value="SET domain"/>
    <property type="match status" value="1"/>
</dbReference>
<dbReference type="InterPro" id="IPR001214">
    <property type="entry name" value="SET_dom"/>
</dbReference>
<proteinExistence type="predicted"/>
<dbReference type="AlphaFoldDB" id="A0A7J6N321"/>
<dbReference type="Proteomes" id="UP000541610">
    <property type="component" value="Unassembled WGS sequence"/>
</dbReference>
<name>A0A7J6N321_PEROL</name>
<dbReference type="OrthoDB" id="1028014at2759"/>
<protein>
    <recommendedName>
        <fullName evidence="1">SET domain-containing protein</fullName>
    </recommendedName>
</protein>
<dbReference type="PANTHER" id="PTHR46455:SF1">
    <property type="entry name" value="SET AND MYND DOMAIN CONTAINING, ARTHROPOD-SPECIFIC, MEMBER 2"/>
    <property type="match status" value="1"/>
</dbReference>
<dbReference type="CDD" id="cd20071">
    <property type="entry name" value="SET_SMYD"/>
    <property type="match status" value="1"/>
</dbReference>
<dbReference type="InterPro" id="IPR046341">
    <property type="entry name" value="SET_dom_sf"/>
</dbReference>
<dbReference type="Pfam" id="PF00856">
    <property type="entry name" value="SET"/>
    <property type="match status" value="1"/>
</dbReference>
<dbReference type="PROSITE" id="PS50280">
    <property type="entry name" value="SET"/>
    <property type="match status" value="1"/>
</dbReference>
<sequence>MPKLQPKQPTLRPCDLLDTAKRVEVAPSLHRTTELLSPDIREVVTLDWHEIIGRRVVAKASHKEGQVLWKESPLVRFPSATPVDRKVCVRCLSTDRATCGCPVTWVDSIDRGSLSGKDSLLLCHLASRNDMGRLAKVLNLWAGPLTEHHRCSAKEAAAVIPSELGWTVEVLQSCCRVLDGNAHYGADDNTRNLFFGASLLEHSCNPNAFVFVHGREASVIAQVPISIGEPVSVSYIDPFAPATIRRQLLSAKFSFHCYCPVCTDSVDRARAFHCDLCGGMVYGRSDRATGYTNCMSCGAQQDTSDLALLESSAEEILLSGSVEQEDWQKPARMADGNWLLAKSAAREIHRLTREQPTRYDADNSGLIIAQASVVLTAHRIYWRREYPVYVWSAVKRAVLSLCPTADGDVYIAAEVRDGPDNNSFTELLDTYRRIKILLFGCPS</sequence>
<dbReference type="InterPro" id="IPR053010">
    <property type="entry name" value="SET_SmydA-8"/>
</dbReference>
<dbReference type="Gene3D" id="2.170.270.10">
    <property type="entry name" value="SET domain"/>
    <property type="match status" value="1"/>
</dbReference>
<accession>A0A7J6N321</accession>
<reference evidence="2 3" key="1">
    <citation type="submission" date="2020-04" db="EMBL/GenBank/DDBJ databases">
        <title>Perkinsus olseni comparative genomics.</title>
        <authorList>
            <person name="Bogema D.R."/>
        </authorList>
    </citation>
    <scope>NUCLEOTIDE SEQUENCE [LARGE SCALE GENOMIC DNA]</scope>
    <source>
        <strain evidence="2">00978-12</strain>
    </source>
</reference>
<organism evidence="2 3">
    <name type="scientific">Perkinsus olseni</name>
    <name type="common">Perkinsus atlanticus</name>
    <dbReference type="NCBI Taxonomy" id="32597"/>
    <lineage>
        <taxon>Eukaryota</taxon>
        <taxon>Sar</taxon>
        <taxon>Alveolata</taxon>
        <taxon>Perkinsozoa</taxon>
        <taxon>Perkinsea</taxon>
        <taxon>Perkinsida</taxon>
        <taxon>Perkinsidae</taxon>
        <taxon>Perkinsus</taxon>
    </lineage>
</organism>
<comment type="caution">
    <text evidence="2">The sequence shown here is derived from an EMBL/GenBank/DDBJ whole genome shotgun (WGS) entry which is preliminary data.</text>
</comment>
<dbReference type="PANTHER" id="PTHR46455">
    <property type="entry name" value="SET AND MYND DOMAIN CONTAINING, ARTHROPOD-SPECIFIC, MEMBER 4, ISOFORM A"/>
    <property type="match status" value="1"/>
</dbReference>
<evidence type="ECO:0000259" key="1">
    <source>
        <dbReference type="PROSITE" id="PS50280"/>
    </source>
</evidence>
<dbReference type="EMBL" id="JABANP010000942">
    <property type="protein sequence ID" value="KAF4677977.1"/>
    <property type="molecule type" value="Genomic_DNA"/>
</dbReference>
<evidence type="ECO:0000313" key="3">
    <source>
        <dbReference type="Proteomes" id="UP000541610"/>
    </source>
</evidence>
<feature type="domain" description="SET" evidence="1">
    <location>
        <begin position="21"/>
        <end position="236"/>
    </location>
</feature>